<organism evidence="1 2">
    <name type="scientific">Hirsutella minnesotensis 3608</name>
    <dbReference type="NCBI Taxonomy" id="1043627"/>
    <lineage>
        <taxon>Eukaryota</taxon>
        <taxon>Fungi</taxon>
        <taxon>Dikarya</taxon>
        <taxon>Ascomycota</taxon>
        <taxon>Pezizomycotina</taxon>
        <taxon>Sordariomycetes</taxon>
        <taxon>Hypocreomycetidae</taxon>
        <taxon>Hypocreales</taxon>
        <taxon>Ophiocordycipitaceae</taxon>
        <taxon>Hirsutella</taxon>
    </lineage>
</organism>
<sequence length="108" mass="12429">MSWSCAFLKHYPPTKTSASRSAFPRPAKRRNTHLVQVAHDLVQRRRKGAVDVEKDAVRVAAPQLPPQVPHHLLEPPRRRDLAHVLRQRRRRPHGLEAHHDRCVGSIVI</sequence>
<name>A0A0F7ZP02_9HYPO</name>
<gene>
    <name evidence="1" type="ORF">HIM_05995</name>
</gene>
<proteinExistence type="predicted"/>
<reference evidence="1 2" key="1">
    <citation type="journal article" date="2014" name="Genome Biol. Evol.">
        <title>Comparative genomics and transcriptomics analyses reveal divergent lifestyle features of nematode endoparasitic fungus Hirsutella minnesotensis.</title>
        <authorList>
            <person name="Lai Y."/>
            <person name="Liu K."/>
            <person name="Zhang X."/>
            <person name="Zhang X."/>
            <person name="Li K."/>
            <person name="Wang N."/>
            <person name="Shu C."/>
            <person name="Wu Y."/>
            <person name="Wang C."/>
            <person name="Bushley K.E."/>
            <person name="Xiang M."/>
            <person name="Liu X."/>
        </authorList>
    </citation>
    <scope>NUCLEOTIDE SEQUENCE [LARGE SCALE GENOMIC DNA]</scope>
    <source>
        <strain evidence="1 2">3608</strain>
    </source>
</reference>
<protein>
    <submittedName>
        <fullName evidence="1">Uncharacterized protein</fullName>
    </submittedName>
</protein>
<dbReference type="EMBL" id="KQ030524">
    <property type="protein sequence ID" value="KJZ74645.1"/>
    <property type="molecule type" value="Genomic_DNA"/>
</dbReference>
<evidence type="ECO:0000313" key="1">
    <source>
        <dbReference type="EMBL" id="KJZ74645.1"/>
    </source>
</evidence>
<dbReference type="AlphaFoldDB" id="A0A0F7ZP02"/>
<accession>A0A0F7ZP02</accession>
<dbReference type="Proteomes" id="UP000054481">
    <property type="component" value="Unassembled WGS sequence"/>
</dbReference>
<evidence type="ECO:0000313" key="2">
    <source>
        <dbReference type="Proteomes" id="UP000054481"/>
    </source>
</evidence>
<keyword evidence="2" id="KW-1185">Reference proteome</keyword>